<dbReference type="PANTHER" id="PTHR38788">
    <property type="entry name" value="CLR5 DOMAIN-CONTAINING PROTEIN"/>
    <property type="match status" value="1"/>
</dbReference>
<dbReference type="PANTHER" id="PTHR38788:SF3">
    <property type="entry name" value="CLR5 DOMAIN-CONTAINING PROTEIN"/>
    <property type="match status" value="1"/>
</dbReference>
<name>A0AA40K8D1_9PEZI</name>
<dbReference type="Pfam" id="PF14420">
    <property type="entry name" value="Clr5"/>
    <property type="match status" value="1"/>
</dbReference>
<dbReference type="Proteomes" id="UP001172155">
    <property type="component" value="Unassembled WGS sequence"/>
</dbReference>
<evidence type="ECO:0000313" key="4">
    <source>
        <dbReference type="Proteomes" id="UP001172155"/>
    </source>
</evidence>
<dbReference type="InterPro" id="IPR025676">
    <property type="entry name" value="Clr5_dom"/>
</dbReference>
<feature type="region of interest" description="Disordered" evidence="1">
    <location>
        <begin position="148"/>
        <end position="168"/>
    </location>
</feature>
<sequence length="636" mass="71808">MADPSNQRGRRAYHRYPNKVWEGHKDTIRELFLDHDKSHVEVAAILAERYGLDVGERQIKRWTKTWGFSKNVPGKDMNKMLRARKRRRQQLGRPTKCLRNPGGAVDFEEVPSSKLDAYEKRFAVSSPSAASSGLPSHIMCRTPSSWAAPTPLPSAESYQQDASTPRSAQEMALQFNDATIQVFSDLGNNYDDDDNDESMDKISDGGMDEDGTSDQPAQREIASLVTAMNFDLLDGNYQLGAQKARRMMQLPTFYFNRVWGQFHLDVFNAACYPGSPQTVTARVADILTRTLVRERDKYSNSTSDISSETALRIALLYMKNSAQHMARVLVRQRALQIWTPILGLSHPQILEMRQELALQRCSVLYRFQNFKPLEDDAIKDDAIEDNATEGDLLGDLVDIERIESFGNKLGYLVHLGDGPNDQLLEQLRVMESGSASGQQLAWGMHRLRRGRSRALQGLYLSFLCRFADAEKAFQESDQLLKHETCVEITLHRILWYAEHKTRLRDWNSVANLVHRAHEIFMAHDTTSEFIIHHFPDRFKTLWLAFSMRVPIDAVANEAFVDDAARQTTRTHHRLPSPVLGTLAIADSPAAVEMSILSPQRLFPPTPRGANAAINISAWREFVHYAPATGASSPGPS</sequence>
<gene>
    <name evidence="3" type="ORF">B0T18DRAFT_115356</name>
</gene>
<evidence type="ECO:0000259" key="2">
    <source>
        <dbReference type="Pfam" id="PF14420"/>
    </source>
</evidence>
<reference evidence="3" key="1">
    <citation type="submission" date="2023-06" db="EMBL/GenBank/DDBJ databases">
        <title>Genome-scale phylogeny and comparative genomics of the fungal order Sordariales.</title>
        <authorList>
            <consortium name="Lawrence Berkeley National Laboratory"/>
            <person name="Hensen N."/>
            <person name="Bonometti L."/>
            <person name="Westerberg I."/>
            <person name="Brannstrom I.O."/>
            <person name="Guillou S."/>
            <person name="Cros-Aarteil S."/>
            <person name="Calhoun S."/>
            <person name="Haridas S."/>
            <person name="Kuo A."/>
            <person name="Mondo S."/>
            <person name="Pangilinan J."/>
            <person name="Riley R."/>
            <person name="LaButti K."/>
            <person name="Andreopoulos B."/>
            <person name="Lipzen A."/>
            <person name="Chen C."/>
            <person name="Yanf M."/>
            <person name="Daum C."/>
            <person name="Ng V."/>
            <person name="Clum A."/>
            <person name="Steindorff A."/>
            <person name="Ohm R."/>
            <person name="Martin F."/>
            <person name="Silar P."/>
            <person name="Natvig D."/>
            <person name="Lalanne C."/>
            <person name="Gautier V."/>
            <person name="Ament-velasquez S.L."/>
            <person name="Kruys A."/>
            <person name="Hutchinson M.I."/>
            <person name="Powell A.J."/>
            <person name="Barry K."/>
            <person name="Miller A.N."/>
            <person name="Grigoriev I.V."/>
            <person name="Debuchy R."/>
            <person name="Gladieux P."/>
            <person name="Thoren M.H."/>
            <person name="Johannesson H."/>
        </authorList>
    </citation>
    <scope>NUCLEOTIDE SEQUENCE</scope>
    <source>
        <strain evidence="3">SMH3187-1</strain>
    </source>
</reference>
<keyword evidence="4" id="KW-1185">Reference proteome</keyword>
<feature type="region of interest" description="Disordered" evidence="1">
    <location>
        <begin position="186"/>
        <end position="216"/>
    </location>
</feature>
<accession>A0AA40K8D1</accession>
<protein>
    <recommendedName>
        <fullName evidence="2">Clr5 domain-containing protein</fullName>
    </recommendedName>
</protein>
<feature type="domain" description="Clr5" evidence="2">
    <location>
        <begin position="18"/>
        <end position="70"/>
    </location>
</feature>
<proteinExistence type="predicted"/>
<comment type="caution">
    <text evidence="3">The sequence shown here is derived from an EMBL/GenBank/DDBJ whole genome shotgun (WGS) entry which is preliminary data.</text>
</comment>
<organism evidence="3 4">
    <name type="scientific">Schizothecium vesticola</name>
    <dbReference type="NCBI Taxonomy" id="314040"/>
    <lineage>
        <taxon>Eukaryota</taxon>
        <taxon>Fungi</taxon>
        <taxon>Dikarya</taxon>
        <taxon>Ascomycota</taxon>
        <taxon>Pezizomycotina</taxon>
        <taxon>Sordariomycetes</taxon>
        <taxon>Sordariomycetidae</taxon>
        <taxon>Sordariales</taxon>
        <taxon>Schizotheciaceae</taxon>
        <taxon>Schizothecium</taxon>
    </lineage>
</organism>
<evidence type="ECO:0000256" key="1">
    <source>
        <dbReference type="SAM" id="MobiDB-lite"/>
    </source>
</evidence>
<dbReference type="EMBL" id="JAUKUD010000003">
    <property type="protein sequence ID" value="KAK0749776.1"/>
    <property type="molecule type" value="Genomic_DNA"/>
</dbReference>
<feature type="compositionally biased region" description="Polar residues" evidence="1">
    <location>
        <begin position="156"/>
        <end position="167"/>
    </location>
</feature>
<dbReference type="AlphaFoldDB" id="A0AA40K8D1"/>
<evidence type="ECO:0000313" key="3">
    <source>
        <dbReference type="EMBL" id="KAK0749776.1"/>
    </source>
</evidence>